<reference evidence="2 3" key="1">
    <citation type="submission" date="2018-10" db="EMBL/GenBank/DDBJ databases">
        <title>Genomic Encyclopedia of Type Strains, Phase IV (KMG-IV): sequencing the most valuable type-strain genomes for metagenomic binning, comparative biology and taxonomic classification.</title>
        <authorList>
            <person name="Goeker M."/>
        </authorList>
    </citation>
    <scope>NUCLEOTIDE SEQUENCE [LARGE SCALE GENOMIC DNA]</scope>
    <source>
        <strain evidence="2 3">DSM 22008</strain>
    </source>
</reference>
<evidence type="ECO:0000313" key="3">
    <source>
        <dbReference type="Proteomes" id="UP000282211"/>
    </source>
</evidence>
<feature type="transmembrane region" description="Helical" evidence="1">
    <location>
        <begin position="39"/>
        <end position="59"/>
    </location>
</feature>
<keyword evidence="1" id="KW-1133">Transmembrane helix</keyword>
<dbReference type="InParanoid" id="A0A420WD26"/>
<dbReference type="EMBL" id="RBII01000002">
    <property type="protein sequence ID" value="RKQ68934.1"/>
    <property type="molecule type" value="Genomic_DNA"/>
</dbReference>
<sequence>MRKFFTNPLSALFFAGLLFIILFLGSLFPSDFVLAQVIRFVAITGLLSGLLPCAAWFVWRIRAVYHDEIKGVPDDLSAAARAGLTGQLYIAIALVFVAGAILLSV</sequence>
<name>A0A420WD26_9PROT</name>
<keyword evidence="1" id="KW-0472">Membrane</keyword>
<evidence type="ECO:0000313" key="2">
    <source>
        <dbReference type="EMBL" id="RKQ68934.1"/>
    </source>
</evidence>
<dbReference type="RefSeq" id="WP_170144940.1">
    <property type="nucleotide sequence ID" value="NZ_RBII01000002.1"/>
</dbReference>
<feature type="transmembrane region" description="Helical" evidence="1">
    <location>
        <begin position="80"/>
        <end position="103"/>
    </location>
</feature>
<dbReference type="Proteomes" id="UP000282211">
    <property type="component" value="Unassembled WGS sequence"/>
</dbReference>
<keyword evidence="1" id="KW-0812">Transmembrane</keyword>
<proteinExistence type="predicted"/>
<accession>A0A420WD26</accession>
<keyword evidence="3" id="KW-1185">Reference proteome</keyword>
<organism evidence="2 3">
    <name type="scientific">Litorimonas taeanensis</name>
    <dbReference type="NCBI Taxonomy" id="568099"/>
    <lineage>
        <taxon>Bacteria</taxon>
        <taxon>Pseudomonadati</taxon>
        <taxon>Pseudomonadota</taxon>
        <taxon>Alphaproteobacteria</taxon>
        <taxon>Maricaulales</taxon>
        <taxon>Robiginitomaculaceae</taxon>
    </lineage>
</organism>
<protein>
    <submittedName>
        <fullName evidence="2">Uncharacterized protein</fullName>
    </submittedName>
</protein>
<dbReference type="AlphaFoldDB" id="A0A420WD26"/>
<gene>
    <name evidence="2" type="ORF">DES40_1710</name>
</gene>
<evidence type="ECO:0000256" key="1">
    <source>
        <dbReference type="SAM" id="Phobius"/>
    </source>
</evidence>
<comment type="caution">
    <text evidence="2">The sequence shown here is derived from an EMBL/GenBank/DDBJ whole genome shotgun (WGS) entry which is preliminary data.</text>
</comment>